<dbReference type="InterPro" id="IPR016040">
    <property type="entry name" value="NAD(P)-bd_dom"/>
</dbReference>
<gene>
    <name evidence="2" type="ORF">J2X21_004686</name>
</gene>
<evidence type="ECO:0000259" key="1">
    <source>
        <dbReference type="Pfam" id="PF13460"/>
    </source>
</evidence>
<dbReference type="PANTHER" id="PTHR43162:SF1">
    <property type="entry name" value="PRESTALK A DIFFERENTIATION PROTEIN A"/>
    <property type="match status" value="1"/>
</dbReference>
<evidence type="ECO:0000313" key="3">
    <source>
        <dbReference type="Proteomes" id="UP001180825"/>
    </source>
</evidence>
<sequence>MTARQDELTLVIGAHGKTGRRVAAQLREQGRAVRAVSRATEVRFDWDDRSTWPAALAGTTQAYVTFQPDLAVPGALPVVTDFFAQAVAAGCRRIVLLSGRGEVEAEAAEDALKASGADWTVLRCAWFHQNFSEAFLAGSVAAGQVALPVGDMGEPFIDADDIADVAVAALTQPGHAGRLYELTGPEPISFPQATAAIAEATGRDIVFATIAPADLRAGMAQAGVDAPTIELVLYLFRELLDGRNQQPTGDVQRVLGRPPRRFIDYVSRTAATGVWNA</sequence>
<reference evidence="2 3" key="1">
    <citation type="submission" date="2023-07" db="EMBL/GenBank/DDBJ databases">
        <title>Sorghum-associated microbial communities from plants grown in Nebraska, USA.</title>
        <authorList>
            <person name="Schachtman D."/>
        </authorList>
    </citation>
    <scope>NUCLEOTIDE SEQUENCE [LARGE SCALE GENOMIC DNA]</scope>
    <source>
        <strain evidence="2 3">BE316</strain>
    </source>
</reference>
<dbReference type="InterPro" id="IPR036291">
    <property type="entry name" value="NAD(P)-bd_dom_sf"/>
</dbReference>
<dbReference type="InterPro" id="IPR051604">
    <property type="entry name" value="Ergot_Alk_Oxidoreductase"/>
</dbReference>
<dbReference type="PANTHER" id="PTHR43162">
    <property type="match status" value="1"/>
</dbReference>
<proteinExistence type="predicted"/>
<protein>
    <submittedName>
        <fullName evidence="2">Uncharacterized protein YbjT (DUF2867 family)</fullName>
    </submittedName>
</protein>
<dbReference type="Gene3D" id="3.90.25.10">
    <property type="entry name" value="UDP-galactose 4-epimerase, domain 1"/>
    <property type="match status" value="1"/>
</dbReference>
<keyword evidence="3" id="KW-1185">Reference proteome</keyword>
<evidence type="ECO:0000313" key="2">
    <source>
        <dbReference type="EMBL" id="MDR7335521.1"/>
    </source>
</evidence>
<dbReference type="RefSeq" id="WP_310332525.1">
    <property type="nucleotide sequence ID" value="NZ_JAVDXV010000010.1"/>
</dbReference>
<dbReference type="Pfam" id="PF13460">
    <property type="entry name" value="NAD_binding_10"/>
    <property type="match status" value="1"/>
</dbReference>
<comment type="caution">
    <text evidence="2">The sequence shown here is derived from an EMBL/GenBank/DDBJ whole genome shotgun (WGS) entry which is preliminary data.</text>
</comment>
<dbReference type="Gene3D" id="3.40.50.720">
    <property type="entry name" value="NAD(P)-binding Rossmann-like Domain"/>
    <property type="match status" value="1"/>
</dbReference>
<name>A0ABU2AE86_9BURK</name>
<accession>A0ABU2AE86</accession>
<organism evidence="2 3">
    <name type="scientific">Roseateles asaccharophilus</name>
    <dbReference type="NCBI Taxonomy" id="582607"/>
    <lineage>
        <taxon>Bacteria</taxon>
        <taxon>Pseudomonadati</taxon>
        <taxon>Pseudomonadota</taxon>
        <taxon>Betaproteobacteria</taxon>
        <taxon>Burkholderiales</taxon>
        <taxon>Sphaerotilaceae</taxon>
        <taxon>Roseateles</taxon>
    </lineage>
</organism>
<dbReference type="Proteomes" id="UP001180825">
    <property type="component" value="Unassembled WGS sequence"/>
</dbReference>
<feature type="domain" description="NAD(P)-binding" evidence="1">
    <location>
        <begin position="13"/>
        <end position="173"/>
    </location>
</feature>
<dbReference type="EMBL" id="JAVDXV010000010">
    <property type="protein sequence ID" value="MDR7335521.1"/>
    <property type="molecule type" value="Genomic_DNA"/>
</dbReference>
<dbReference type="SUPFAM" id="SSF51735">
    <property type="entry name" value="NAD(P)-binding Rossmann-fold domains"/>
    <property type="match status" value="1"/>
</dbReference>